<name>A0A6C0JER7_9ZZZZ</name>
<protein>
    <submittedName>
        <fullName evidence="2">Uncharacterized protein</fullName>
    </submittedName>
</protein>
<keyword evidence="1" id="KW-0812">Transmembrane</keyword>
<reference evidence="2" key="1">
    <citation type="journal article" date="2020" name="Nature">
        <title>Giant virus diversity and host interactions through global metagenomics.</title>
        <authorList>
            <person name="Schulz F."/>
            <person name="Roux S."/>
            <person name="Paez-Espino D."/>
            <person name="Jungbluth S."/>
            <person name="Walsh D.A."/>
            <person name="Denef V.J."/>
            <person name="McMahon K.D."/>
            <person name="Konstantinidis K.T."/>
            <person name="Eloe-Fadrosh E.A."/>
            <person name="Kyrpides N.C."/>
            <person name="Woyke T."/>
        </authorList>
    </citation>
    <scope>NUCLEOTIDE SEQUENCE</scope>
    <source>
        <strain evidence="2">GVMAG-M-3300027708-39</strain>
    </source>
</reference>
<sequence>MSLCKYKNALGEPGKGVHSYRLFGVSIADVIMTIVGAFLISYFFKLSFVKTLLVLFLTGIVLHKLFCVRTTIDKLLFPYPPLEKVEPN</sequence>
<dbReference type="AlphaFoldDB" id="A0A6C0JER7"/>
<keyword evidence="1" id="KW-1133">Transmembrane helix</keyword>
<organism evidence="2">
    <name type="scientific">viral metagenome</name>
    <dbReference type="NCBI Taxonomy" id="1070528"/>
    <lineage>
        <taxon>unclassified sequences</taxon>
        <taxon>metagenomes</taxon>
        <taxon>organismal metagenomes</taxon>
    </lineage>
</organism>
<evidence type="ECO:0000313" key="2">
    <source>
        <dbReference type="EMBL" id="QHU04122.1"/>
    </source>
</evidence>
<feature type="transmembrane region" description="Helical" evidence="1">
    <location>
        <begin position="20"/>
        <end position="44"/>
    </location>
</feature>
<keyword evidence="1" id="KW-0472">Membrane</keyword>
<accession>A0A6C0JER7</accession>
<dbReference type="EMBL" id="MN740394">
    <property type="protein sequence ID" value="QHU04122.1"/>
    <property type="molecule type" value="Genomic_DNA"/>
</dbReference>
<feature type="transmembrane region" description="Helical" evidence="1">
    <location>
        <begin position="51"/>
        <end position="72"/>
    </location>
</feature>
<evidence type="ECO:0000256" key="1">
    <source>
        <dbReference type="SAM" id="Phobius"/>
    </source>
</evidence>
<proteinExistence type="predicted"/>